<dbReference type="Proteomes" id="UP000821865">
    <property type="component" value="Chromosome 1"/>
</dbReference>
<reference evidence="1" key="1">
    <citation type="submission" date="2020-05" db="EMBL/GenBank/DDBJ databases">
        <title>Large-scale comparative analyses of tick genomes elucidate their genetic diversity and vector capacities.</title>
        <authorList>
            <person name="Jia N."/>
            <person name="Wang J."/>
            <person name="Shi W."/>
            <person name="Du L."/>
            <person name="Sun Y."/>
            <person name="Zhan W."/>
            <person name="Jiang J."/>
            <person name="Wang Q."/>
            <person name="Zhang B."/>
            <person name="Ji P."/>
            <person name="Sakyi L.B."/>
            <person name="Cui X."/>
            <person name="Yuan T."/>
            <person name="Jiang B."/>
            <person name="Yang W."/>
            <person name="Lam T.T.-Y."/>
            <person name="Chang Q."/>
            <person name="Ding S."/>
            <person name="Wang X."/>
            <person name="Zhu J."/>
            <person name="Ruan X."/>
            <person name="Zhao L."/>
            <person name="Wei J."/>
            <person name="Que T."/>
            <person name="Du C."/>
            <person name="Cheng J."/>
            <person name="Dai P."/>
            <person name="Han X."/>
            <person name="Huang E."/>
            <person name="Gao Y."/>
            <person name="Liu J."/>
            <person name="Shao H."/>
            <person name="Ye R."/>
            <person name="Li L."/>
            <person name="Wei W."/>
            <person name="Wang X."/>
            <person name="Wang C."/>
            <person name="Yang T."/>
            <person name="Huo Q."/>
            <person name="Li W."/>
            <person name="Guo W."/>
            <person name="Chen H."/>
            <person name="Zhou L."/>
            <person name="Ni X."/>
            <person name="Tian J."/>
            <person name="Zhou Y."/>
            <person name="Sheng Y."/>
            <person name="Liu T."/>
            <person name="Pan Y."/>
            <person name="Xia L."/>
            <person name="Li J."/>
            <person name="Zhao F."/>
            <person name="Cao W."/>
        </authorList>
    </citation>
    <scope>NUCLEOTIDE SEQUENCE</scope>
    <source>
        <strain evidence="1">Dsil-2018</strain>
    </source>
</reference>
<name>A0ACB8DXN2_DERSI</name>
<sequence length="169" mass="19089">MFVKRYLAVPDCQRDIPDKLQGQGFCLHSHDNDVLILYRPHGDTSVRATTSEGLHCGADPAWTERSVEVHVNSWLEHNHQLIWPDLRCLCRFPLRQLPSSPWRVGGGTSCWSQSCFASLLLGGCRRAHWLQLGELLLHLANHDLTIFIFSGYRVLRVALAASSESSKTQ</sequence>
<evidence type="ECO:0000313" key="1">
    <source>
        <dbReference type="EMBL" id="KAH7979192.1"/>
    </source>
</evidence>
<organism evidence="1 2">
    <name type="scientific">Dermacentor silvarum</name>
    <name type="common">Tick</name>
    <dbReference type="NCBI Taxonomy" id="543639"/>
    <lineage>
        <taxon>Eukaryota</taxon>
        <taxon>Metazoa</taxon>
        <taxon>Ecdysozoa</taxon>
        <taxon>Arthropoda</taxon>
        <taxon>Chelicerata</taxon>
        <taxon>Arachnida</taxon>
        <taxon>Acari</taxon>
        <taxon>Parasitiformes</taxon>
        <taxon>Ixodida</taxon>
        <taxon>Ixodoidea</taxon>
        <taxon>Ixodidae</taxon>
        <taxon>Rhipicephalinae</taxon>
        <taxon>Dermacentor</taxon>
    </lineage>
</organism>
<evidence type="ECO:0000313" key="2">
    <source>
        <dbReference type="Proteomes" id="UP000821865"/>
    </source>
</evidence>
<comment type="caution">
    <text evidence="1">The sequence shown here is derived from an EMBL/GenBank/DDBJ whole genome shotgun (WGS) entry which is preliminary data.</text>
</comment>
<gene>
    <name evidence="1" type="ORF">HPB49_008616</name>
</gene>
<dbReference type="EMBL" id="CM023470">
    <property type="protein sequence ID" value="KAH7979192.1"/>
    <property type="molecule type" value="Genomic_DNA"/>
</dbReference>
<keyword evidence="2" id="KW-1185">Reference proteome</keyword>
<proteinExistence type="predicted"/>
<protein>
    <submittedName>
        <fullName evidence="1">Uncharacterized protein</fullName>
    </submittedName>
</protein>
<accession>A0ACB8DXN2</accession>